<feature type="domain" description="Fumarylacetoacetase-like C-terminal" evidence="1">
    <location>
        <begin position="84"/>
        <end position="336"/>
    </location>
</feature>
<name>A0A975YPC9_9VIBR</name>
<dbReference type="PANTHER" id="PTHR43211:SF1">
    <property type="entry name" value="BLL6422 PROTEIN"/>
    <property type="match status" value="1"/>
</dbReference>
<dbReference type="EMBL" id="CP076643">
    <property type="protein sequence ID" value="QXO18692.1"/>
    <property type="molecule type" value="Genomic_DNA"/>
</dbReference>
<proteinExistence type="predicted"/>
<sequence length="349" mass="37911">MKLATLKNHTRDGMLVVVSRDLNHCVAVCEVAATLQQALDNWSQCQPLLEAVYVELNALLGDMPGVMPFDQTRCESPLPRAYQWADGSAYVNHVELVRKARGAEMPPSFWSDPLMYQGGSDAFLGPRDEIRMVSEEWGIDFEGEVAIITGDVAMGTPPQQAADSIRLLMLVNDVSLRGLIPAELGKGFGFFQSKPSSAFSPVAITPDELGPDWDGGKVTLPLLTQYNNEAFGCPNAGVDMTFEFPQLIAHAAKTRPLSAGTIIGSGTVSNKQGTDYGTAIAEGGVGYSCIAEVRMIETIRDGEPSTSFMRFGDKVTIRMESRNGDDLFGTIEQRVVRYVPEGDYTEGDL</sequence>
<evidence type="ECO:0000313" key="4">
    <source>
        <dbReference type="Proteomes" id="UP000694232"/>
    </source>
</evidence>
<accession>A0A975YPC9</accession>
<dbReference type="RefSeq" id="WP_218563073.1">
    <property type="nucleotide sequence ID" value="NZ_CP076643.1"/>
</dbReference>
<dbReference type="Pfam" id="PF01557">
    <property type="entry name" value="FAA_hydrolase"/>
    <property type="match status" value="1"/>
</dbReference>
<evidence type="ECO:0000259" key="2">
    <source>
        <dbReference type="Pfam" id="PF18288"/>
    </source>
</evidence>
<dbReference type="Pfam" id="PF18288">
    <property type="entry name" value="FAA_hydro_N_2"/>
    <property type="match status" value="1"/>
</dbReference>
<protein>
    <submittedName>
        <fullName evidence="3">Fumarylacetoacetate hydrolase family protein</fullName>
    </submittedName>
</protein>
<reference evidence="3" key="1">
    <citation type="submission" date="2021-06" db="EMBL/GenBank/DDBJ databases">
        <title>Vibrio nov. sp., novel gut bacterium isolated from Yellow Sea oyster.</title>
        <authorList>
            <person name="Muhammad N."/>
            <person name="Nguyen T.H."/>
            <person name="Lee Y.-J."/>
            <person name="Ko J."/>
            <person name="Kim S.-G."/>
        </authorList>
    </citation>
    <scope>NUCLEOTIDE SEQUENCE</scope>
    <source>
        <strain evidence="3">OG9-811</strain>
    </source>
</reference>
<dbReference type="InterPro" id="IPR011234">
    <property type="entry name" value="Fumarylacetoacetase-like_C"/>
</dbReference>
<feature type="domain" description="Fumarylacetoacetase N-terminal" evidence="2">
    <location>
        <begin position="1"/>
        <end position="80"/>
    </location>
</feature>
<dbReference type="Proteomes" id="UP000694232">
    <property type="component" value="Chromosome 1"/>
</dbReference>
<keyword evidence="4" id="KW-1185">Reference proteome</keyword>
<dbReference type="PANTHER" id="PTHR43211">
    <property type="entry name" value="FUMARYLACETOACETATE HYDROLASE"/>
    <property type="match status" value="1"/>
</dbReference>
<keyword evidence="3" id="KW-0378">Hydrolase</keyword>
<gene>
    <name evidence="3" type="ORF">KNV97_10650</name>
</gene>
<organism evidence="3 4">
    <name type="scientific">Vibrio ostreae</name>
    <dbReference type="NCBI Taxonomy" id="2841925"/>
    <lineage>
        <taxon>Bacteria</taxon>
        <taxon>Pseudomonadati</taxon>
        <taxon>Pseudomonadota</taxon>
        <taxon>Gammaproteobacteria</taxon>
        <taxon>Vibrionales</taxon>
        <taxon>Vibrionaceae</taxon>
        <taxon>Vibrio</taxon>
    </lineage>
</organism>
<dbReference type="KEGG" id="vos:KNV97_10650"/>
<evidence type="ECO:0000313" key="3">
    <source>
        <dbReference type="EMBL" id="QXO18692.1"/>
    </source>
</evidence>
<dbReference type="GO" id="GO:0016787">
    <property type="term" value="F:hydrolase activity"/>
    <property type="evidence" value="ECO:0007669"/>
    <property type="project" value="UniProtKB-KW"/>
</dbReference>
<dbReference type="InterPro" id="IPR041072">
    <property type="entry name" value="FAA_hydro_N"/>
</dbReference>
<dbReference type="AlphaFoldDB" id="A0A975YPC9"/>
<evidence type="ECO:0000259" key="1">
    <source>
        <dbReference type="Pfam" id="PF01557"/>
    </source>
</evidence>